<name>A0A1W6ZTV4_9HYPH</name>
<dbReference type="InterPro" id="IPR000674">
    <property type="entry name" value="Ald_Oxase/Xan_DH_a/b"/>
</dbReference>
<dbReference type="InterPro" id="IPR036856">
    <property type="entry name" value="Ald_Oxase/Xan_DH_a/b_sf"/>
</dbReference>
<dbReference type="PANTHER" id="PTHR11908:SF132">
    <property type="entry name" value="ALDEHYDE OXIDASE 1-RELATED"/>
    <property type="match status" value="1"/>
</dbReference>
<dbReference type="OrthoDB" id="9758509at2"/>
<dbReference type="SMART" id="SM01008">
    <property type="entry name" value="Ald_Xan_dh_C"/>
    <property type="match status" value="1"/>
</dbReference>
<evidence type="ECO:0000313" key="3">
    <source>
        <dbReference type="EMBL" id="ARQ00728.1"/>
    </source>
</evidence>
<dbReference type="Gene3D" id="3.30.365.10">
    <property type="entry name" value="Aldehyde oxidase/xanthine dehydrogenase, molybdopterin binding domain"/>
    <property type="match status" value="4"/>
</dbReference>
<keyword evidence="2" id="KW-0560">Oxidoreductase</keyword>
<evidence type="ECO:0000313" key="4">
    <source>
        <dbReference type="Proteomes" id="UP000194137"/>
    </source>
</evidence>
<proteinExistence type="predicted"/>
<dbReference type="Proteomes" id="UP000194137">
    <property type="component" value="Chromosome"/>
</dbReference>
<organism evidence="3 4">
    <name type="scientific">Pseudorhodoplanes sinuspersici</name>
    <dbReference type="NCBI Taxonomy" id="1235591"/>
    <lineage>
        <taxon>Bacteria</taxon>
        <taxon>Pseudomonadati</taxon>
        <taxon>Pseudomonadota</taxon>
        <taxon>Alphaproteobacteria</taxon>
        <taxon>Hyphomicrobiales</taxon>
        <taxon>Pseudorhodoplanes</taxon>
    </lineage>
</organism>
<protein>
    <submittedName>
        <fullName evidence="3">Carbon monoxide dehydrogenase</fullName>
    </submittedName>
</protein>
<dbReference type="GO" id="GO:0005506">
    <property type="term" value="F:iron ion binding"/>
    <property type="evidence" value="ECO:0007669"/>
    <property type="project" value="InterPro"/>
</dbReference>
<dbReference type="Gene3D" id="3.90.1170.50">
    <property type="entry name" value="Aldehyde oxidase/xanthine dehydrogenase, a/b hammerhead"/>
    <property type="match status" value="1"/>
</dbReference>
<evidence type="ECO:0000256" key="2">
    <source>
        <dbReference type="ARBA" id="ARBA00023002"/>
    </source>
</evidence>
<accession>A0A1W6ZTV4</accession>
<dbReference type="InterPro" id="IPR037165">
    <property type="entry name" value="AldOxase/xan_DH_Mopterin-bd_sf"/>
</dbReference>
<dbReference type="PANTHER" id="PTHR11908">
    <property type="entry name" value="XANTHINE DEHYDROGENASE"/>
    <property type="match status" value="1"/>
</dbReference>
<dbReference type="AlphaFoldDB" id="A0A1W6ZTV4"/>
<dbReference type="Pfam" id="PF01315">
    <property type="entry name" value="Ald_Xan_dh_C"/>
    <property type="match status" value="1"/>
</dbReference>
<keyword evidence="4" id="KW-1185">Reference proteome</keyword>
<dbReference type="RefSeq" id="WP_086089123.1">
    <property type="nucleotide sequence ID" value="NZ_CP021112.1"/>
</dbReference>
<dbReference type="SUPFAM" id="SSF56003">
    <property type="entry name" value="Molybdenum cofactor-binding domain"/>
    <property type="match status" value="1"/>
</dbReference>
<dbReference type="InterPro" id="IPR046867">
    <property type="entry name" value="AldOxase/xan_DH_MoCoBD2"/>
</dbReference>
<dbReference type="STRING" id="1235591.CAK95_17785"/>
<evidence type="ECO:0000256" key="1">
    <source>
        <dbReference type="ARBA" id="ARBA00022505"/>
    </source>
</evidence>
<dbReference type="SUPFAM" id="SSF54665">
    <property type="entry name" value="CO dehydrogenase molybdoprotein N-domain-like"/>
    <property type="match status" value="1"/>
</dbReference>
<gene>
    <name evidence="3" type="ORF">CAK95_17785</name>
</gene>
<dbReference type="InterPro" id="IPR008274">
    <property type="entry name" value="AldOxase/xan_DH_MoCoBD1"/>
</dbReference>
<dbReference type="Pfam" id="PF02738">
    <property type="entry name" value="MoCoBD_1"/>
    <property type="match status" value="1"/>
</dbReference>
<keyword evidence="1" id="KW-0500">Molybdenum</keyword>
<dbReference type="Pfam" id="PF20256">
    <property type="entry name" value="MoCoBD_2"/>
    <property type="match status" value="1"/>
</dbReference>
<dbReference type="EMBL" id="CP021112">
    <property type="protein sequence ID" value="ARQ00728.1"/>
    <property type="molecule type" value="Genomic_DNA"/>
</dbReference>
<dbReference type="GO" id="GO:0016491">
    <property type="term" value="F:oxidoreductase activity"/>
    <property type="evidence" value="ECO:0007669"/>
    <property type="project" value="UniProtKB-KW"/>
</dbReference>
<reference evidence="3 4" key="1">
    <citation type="submission" date="2017-05" db="EMBL/GenBank/DDBJ databases">
        <title>Full genome sequence of Pseudorhodoplanes sinuspersici.</title>
        <authorList>
            <person name="Dastgheib S.M.M."/>
            <person name="Shavandi M."/>
            <person name="Tirandaz H."/>
        </authorList>
    </citation>
    <scope>NUCLEOTIDE SEQUENCE [LARGE SCALE GENOMIC DNA]</scope>
    <source>
        <strain evidence="3 4">RIPI110</strain>
    </source>
</reference>
<dbReference type="KEGG" id="psin:CAK95_17785"/>
<sequence length="768" mass="81536">MKFGVGQALTRKEDDPLIRGAGHYVADLAPADVGHAVVVRSPHAHACFSIADVRRARDMPGIRAILTFEDIADLGLMPCVVGVPGQKMIVPPCPVLAHDEVFHVGDAVAFVVADTLDQARDAAEAIAIEWEPRPHVIGAEAAFAEGAPLVWPDRPGNLAFEVTFGESDDTKAAFASAAHVTTLKLVNQRLVTNYLDTRGVIAEHDAARDHYTLTLGSQGSHAIRDIIGKQVLKIAPDKMRVITPDVGGGFGTKLFAYREYALAAVAAKKTGKPVKWIADRTEHFLGDTQGRDNITTARLALDSGGRFLALDVDTIADMGAYLSTYAPYIPYIGAAMLPGVYDIPACFIRVRAAYTNTVPVDAYRGAGRPEASYVIERLVDAAARQISVAPDELRRRNFIRPDQMPYRTPTGKTYDTGEFAEQMLRAQDVAGWGGFEGRAAAAREHGRLRGIGIATYIEACGGNGPDTATISLEKDGRIKLHVGTQTTGQGHDTAYSQIIADHLSVPPESVRMLQGDTAQIATGTGTGGSSSIPAGGNSVAMAATQLADQLKDIAADALEASPRDLEFADGMLRVAGTDRAISFADLAAHPKATPDKLRAADAFTPTAPTYPNGTHIAEIEVDEGTGHTTLVNYVVIDDFGVSLNPLLIEGQVHGGAVQGIGQALMENTVYDSDSGQLLTASLMDYALPRAADMPSFVFETRNVPCKVNPLGVKGAGEAGAIGSCPAVINAIIDALWRAYGIDRIDMPATPERVWCAIDSAKRGKITCS</sequence>
<dbReference type="InterPro" id="IPR016208">
    <property type="entry name" value="Ald_Oxase/xanthine_DH-like"/>
</dbReference>